<reference evidence="7" key="1">
    <citation type="submission" date="2023-02" db="EMBL/GenBank/DDBJ databases">
        <title>Genome of toxic invasive species Heracleum sosnowskyi carries increased number of genes despite the absence of recent whole-genome duplications.</title>
        <authorList>
            <person name="Schelkunov M."/>
            <person name="Shtratnikova V."/>
            <person name="Makarenko M."/>
            <person name="Klepikova A."/>
            <person name="Omelchenko D."/>
            <person name="Novikova G."/>
            <person name="Obukhova E."/>
            <person name="Bogdanov V."/>
            <person name="Penin A."/>
            <person name="Logacheva M."/>
        </authorList>
    </citation>
    <scope>NUCLEOTIDE SEQUENCE</scope>
    <source>
        <strain evidence="7">Hsosn_3</strain>
        <tissue evidence="7">Leaf</tissue>
    </source>
</reference>
<evidence type="ECO:0000256" key="4">
    <source>
        <dbReference type="ARBA" id="ARBA00023051"/>
    </source>
</evidence>
<evidence type="ECO:0000256" key="2">
    <source>
        <dbReference type="ARBA" id="ARBA00006432"/>
    </source>
</evidence>
<dbReference type="InterPro" id="IPR020845">
    <property type="entry name" value="AMP-binding_CS"/>
</dbReference>
<dbReference type="EMBL" id="JAUIZM010000006">
    <property type="protein sequence ID" value="KAK1378044.1"/>
    <property type="molecule type" value="Genomic_DNA"/>
</dbReference>
<dbReference type="InterPro" id="IPR042099">
    <property type="entry name" value="ANL_N_sf"/>
</dbReference>
<organism evidence="7 8">
    <name type="scientific">Heracleum sosnowskyi</name>
    <dbReference type="NCBI Taxonomy" id="360622"/>
    <lineage>
        <taxon>Eukaryota</taxon>
        <taxon>Viridiplantae</taxon>
        <taxon>Streptophyta</taxon>
        <taxon>Embryophyta</taxon>
        <taxon>Tracheophyta</taxon>
        <taxon>Spermatophyta</taxon>
        <taxon>Magnoliopsida</taxon>
        <taxon>eudicotyledons</taxon>
        <taxon>Gunneridae</taxon>
        <taxon>Pentapetalae</taxon>
        <taxon>asterids</taxon>
        <taxon>campanulids</taxon>
        <taxon>Apiales</taxon>
        <taxon>Apiaceae</taxon>
        <taxon>Apioideae</taxon>
        <taxon>apioid superclade</taxon>
        <taxon>Tordylieae</taxon>
        <taxon>Tordyliinae</taxon>
        <taxon>Heracleum</taxon>
    </lineage>
</organism>
<accession>A0AAD8I3X5</accession>
<dbReference type="GO" id="GO:0016874">
    <property type="term" value="F:ligase activity"/>
    <property type="evidence" value="ECO:0007669"/>
    <property type="project" value="UniProtKB-KW"/>
</dbReference>
<dbReference type="Pfam" id="PF00501">
    <property type="entry name" value="AMP-binding"/>
    <property type="match status" value="1"/>
</dbReference>
<comment type="caution">
    <text evidence="7">The sequence shown here is derived from an EMBL/GenBank/DDBJ whole genome shotgun (WGS) entry which is preliminary data.</text>
</comment>
<dbReference type="Proteomes" id="UP001237642">
    <property type="component" value="Unassembled WGS sequence"/>
</dbReference>
<dbReference type="SUPFAM" id="SSF56801">
    <property type="entry name" value="Acetyl-CoA synthetase-like"/>
    <property type="match status" value="1"/>
</dbReference>
<dbReference type="GO" id="GO:0009698">
    <property type="term" value="P:phenylpropanoid metabolic process"/>
    <property type="evidence" value="ECO:0007669"/>
    <property type="project" value="UniProtKB-KW"/>
</dbReference>
<dbReference type="PROSITE" id="PS00455">
    <property type="entry name" value="AMP_BINDING"/>
    <property type="match status" value="1"/>
</dbReference>
<feature type="domain" description="AMP-dependent synthetase/ligase" evidence="5">
    <location>
        <begin position="14"/>
        <end position="390"/>
    </location>
</feature>
<comment type="pathway">
    <text evidence="1">Phytoalexin biosynthesis; 3,4',5-trihydroxystilbene biosynthesis; 3,4',5-trihydroxystilbene from trans-4-coumarate: step 1/2.</text>
</comment>
<sequence>MTPPLSPINFLEQAGLVHAERVSVIYQSTKFLWRETLDRCIKIASALSILGVNRGDVVAAVAPNIPELYELHFAVPMSGGVLSALNTKLDTTILASILKQLEAKVIFVDYEFVEVVHAALKTLSLAQAKLPILILIPESDQEVSCIESLPDGSLTYSSLLVMGQNDYQVVRPKDEMDPISVNYTSGSTGKPKGVIYSHRATYLNTLAAIFRFEIKKFPMFLWTVDMFRCNGWCLPWAMAALGGTNICIRNVTTEVIFDSIDLHQITHLCGAPSILKKIAEAPTKYTRKNAYKVEAVVAGALPPFEILSRVQELGFNIMYGYGMTEALGPVIVNKLCNAELSMSPKSIKFRQGIMEEVDVKDSLTMKSVPADGRTIGEVMFRSNTMMAGYLGNSEKTRKAFEDGWYRTGDLGTRLLDGCIQVKDRAVDVIKFRKEIISTLEIEAVLTSHPMVLEAAVVARPDNVNGETPCAFVKLREGCDHNVNGEEIIKFCTELLPLHMVPQMVFSYDLPVNSTGKIQKFVLREKTMTI</sequence>
<dbReference type="Gene3D" id="3.40.50.12780">
    <property type="entry name" value="N-terminal domain of ligase-like"/>
    <property type="match status" value="1"/>
</dbReference>
<dbReference type="Gene3D" id="3.30.300.30">
    <property type="match status" value="1"/>
</dbReference>
<dbReference type="PANTHER" id="PTHR43859:SF11">
    <property type="entry name" value="4-COUMARATE--COA LIGASE"/>
    <property type="match status" value="1"/>
</dbReference>
<comment type="similarity">
    <text evidence="2">Belongs to the ATP-dependent AMP-binding enzyme family.</text>
</comment>
<feature type="domain" description="AMP-binding enzyme C-terminal" evidence="6">
    <location>
        <begin position="440"/>
        <end position="516"/>
    </location>
</feature>
<protein>
    <submittedName>
        <fullName evidence="7">Acyl-activating enzyme 1, peroxisomal</fullName>
    </submittedName>
</protein>
<keyword evidence="4" id="KW-0587">Phenylpropanoid metabolism</keyword>
<name>A0AAD8I3X5_9APIA</name>
<reference evidence="7" key="2">
    <citation type="submission" date="2023-05" db="EMBL/GenBank/DDBJ databases">
        <authorList>
            <person name="Schelkunov M.I."/>
        </authorList>
    </citation>
    <scope>NUCLEOTIDE SEQUENCE</scope>
    <source>
        <strain evidence="7">Hsosn_3</strain>
        <tissue evidence="7">Leaf</tissue>
    </source>
</reference>
<evidence type="ECO:0000259" key="5">
    <source>
        <dbReference type="Pfam" id="PF00501"/>
    </source>
</evidence>
<dbReference type="PANTHER" id="PTHR43859">
    <property type="entry name" value="ACYL-ACTIVATING ENZYME"/>
    <property type="match status" value="1"/>
</dbReference>
<dbReference type="Pfam" id="PF13193">
    <property type="entry name" value="AMP-binding_C"/>
    <property type="match status" value="1"/>
</dbReference>
<gene>
    <name evidence="7" type="ORF">POM88_024788</name>
</gene>
<evidence type="ECO:0000256" key="3">
    <source>
        <dbReference type="ARBA" id="ARBA00022598"/>
    </source>
</evidence>
<dbReference type="InterPro" id="IPR000873">
    <property type="entry name" value="AMP-dep_synth/lig_dom"/>
</dbReference>
<keyword evidence="3" id="KW-0436">Ligase</keyword>
<evidence type="ECO:0000259" key="6">
    <source>
        <dbReference type="Pfam" id="PF13193"/>
    </source>
</evidence>
<evidence type="ECO:0000256" key="1">
    <source>
        <dbReference type="ARBA" id="ARBA00004930"/>
    </source>
</evidence>
<dbReference type="InterPro" id="IPR025110">
    <property type="entry name" value="AMP-bd_C"/>
</dbReference>
<dbReference type="AlphaFoldDB" id="A0AAD8I3X5"/>
<dbReference type="InterPro" id="IPR045851">
    <property type="entry name" value="AMP-bd_C_sf"/>
</dbReference>
<keyword evidence="8" id="KW-1185">Reference proteome</keyword>
<evidence type="ECO:0000313" key="7">
    <source>
        <dbReference type="EMBL" id="KAK1378044.1"/>
    </source>
</evidence>
<proteinExistence type="inferred from homology"/>
<evidence type="ECO:0000313" key="8">
    <source>
        <dbReference type="Proteomes" id="UP001237642"/>
    </source>
</evidence>